<keyword evidence="2" id="KW-1185">Reference proteome</keyword>
<dbReference type="RefSeq" id="WP_151619814.1">
    <property type="nucleotide sequence ID" value="NZ_WBXO01000005.1"/>
</dbReference>
<proteinExistence type="predicted"/>
<dbReference type="AlphaFoldDB" id="A0A6I0EWL5"/>
<dbReference type="SUPFAM" id="SSF52540">
    <property type="entry name" value="P-loop containing nucleoside triphosphate hydrolases"/>
    <property type="match status" value="1"/>
</dbReference>
<dbReference type="InterPro" id="IPR027417">
    <property type="entry name" value="P-loop_NTPase"/>
</dbReference>
<sequence length="275" mass="30367">MRIYAFVGSSGTGKSHRAIRLAHDMNCQVIIDDGLLIQGNKILAGVSAKKSATRIGAIKTALFNDEQHRLDAMKALKELAPQGILILGTSDGMVEKIARKLELPPIEQIVRIEDVASTKEIRKARYHRMQLGRHVVPAPAFEVKKKWSEGLVNPIKVFFRKRDNERKNWTEQSIVRPTFTSLGNLSIASPAVIDTIIHQTVAMEGVASVDKVDVDYNDGDVLIDISVSLYAGHPLHRLGKAIQDRVHYILDAGLGVSVTAVNVHIDNVVFAEEQK</sequence>
<name>A0A6I0EWL5_9FIRM</name>
<dbReference type="Proteomes" id="UP000468766">
    <property type="component" value="Unassembled WGS sequence"/>
</dbReference>
<protein>
    <submittedName>
        <fullName evidence="1">Asp23/Gls24 family envelope stress response protein</fullName>
    </submittedName>
</protein>
<reference evidence="1 2" key="1">
    <citation type="submission" date="2019-10" db="EMBL/GenBank/DDBJ databases">
        <title>Whole-genome sequence of the extremophile Heliorestis acidaminivorans DSM 24790.</title>
        <authorList>
            <person name="Kyndt J.A."/>
            <person name="Meyer T.E."/>
        </authorList>
    </citation>
    <scope>NUCLEOTIDE SEQUENCE [LARGE SCALE GENOMIC DNA]</scope>
    <source>
        <strain evidence="1 2">DSM 24790</strain>
    </source>
</reference>
<accession>A0A6I0EWL5</accession>
<comment type="caution">
    <text evidence="1">The sequence shown here is derived from an EMBL/GenBank/DDBJ whole genome shotgun (WGS) entry which is preliminary data.</text>
</comment>
<organism evidence="1 2">
    <name type="scientific">Heliorestis acidaminivorans</name>
    <dbReference type="NCBI Taxonomy" id="553427"/>
    <lineage>
        <taxon>Bacteria</taxon>
        <taxon>Bacillati</taxon>
        <taxon>Bacillota</taxon>
        <taxon>Clostridia</taxon>
        <taxon>Eubacteriales</taxon>
        <taxon>Heliobacteriaceae</taxon>
        <taxon>Heliorestis</taxon>
    </lineage>
</organism>
<evidence type="ECO:0000313" key="2">
    <source>
        <dbReference type="Proteomes" id="UP000468766"/>
    </source>
</evidence>
<dbReference type="OrthoDB" id="5429664at2"/>
<dbReference type="EMBL" id="WBXO01000005">
    <property type="protein sequence ID" value="KAB2952537.1"/>
    <property type="molecule type" value="Genomic_DNA"/>
</dbReference>
<evidence type="ECO:0000313" key="1">
    <source>
        <dbReference type="EMBL" id="KAB2952537.1"/>
    </source>
</evidence>
<gene>
    <name evidence="1" type="ORF">F9B85_07675</name>
</gene>